<protein>
    <submittedName>
        <fullName evidence="1">Thiol-disulfide oxidoreductase</fullName>
    </submittedName>
</protein>
<dbReference type="EMBL" id="JASZ02000004">
    <property type="protein sequence ID" value="OWK98931.1"/>
    <property type="molecule type" value="Genomic_DNA"/>
</dbReference>
<proteinExistence type="predicted"/>
<dbReference type="PANTHER" id="PTHR33639">
    <property type="entry name" value="THIOL-DISULFIDE OXIDOREDUCTASE DCC"/>
    <property type="match status" value="1"/>
</dbReference>
<keyword evidence="2" id="KW-1185">Reference proteome</keyword>
<evidence type="ECO:0000313" key="1">
    <source>
        <dbReference type="EMBL" id="OWK98931.1"/>
    </source>
</evidence>
<dbReference type="InterPro" id="IPR052927">
    <property type="entry name" value="DCC_oxidoreductase"/>
</dbReference>
<reference evidence="1 2" key="1">
    <citation type="submission" date="2014-01" db="EMBL/GenBank/DDBJ databases">
        <authorList>
            <consortium name="Genome Consortium for Active Teaching"/>
            <person name="Sontag T.C."/>
            <person name="Newman J.D."/>
        </authorList>
    </citation>
    <scope>NUCLEOTIDE SEQUENCE [LARGE SCALE GENOMIC DNA]</scope>
    <source>
        <strain evidence="1 2">DSM 19056</strain>
    </source>
</reference>
<reference evidence="1 2" key="2">
    <citation type="submission" date="2017-05" db="EMBL/GenBank/DDBJ databases">
        <title>Genome of Chryseobacterium haifense.</title>
        <authorList>
            <person name="Newman J.D."/>
        </authorList>
    </citation>
    <scope>NUCLEOTIDE SEQUENCE [LARGE SCALE GENOMIC DNA]</scope>
    <source>
        <strain evidence="1 2">DSM 19056</strain>
    </source>
</reference>
<gene>
    <name evidence="1" type="ORF">AP75_03520</name>
</gene>
<dbReference type="InterPro" id="IPR007263">
    <property type="entry name" value="DCC1-like"/>
</dbReference>
<dbReference type="RefSeq" id="WP_031504788.1">
    <property type="nucleotide sequence ID" value="NZ_JASZ02000004.1"/>
</dbReference>
<dbReference type="GO" id="GO:0015035">
    <property type="term" value="F:protein-disulfide reductase activity"/>
    <property type="evidence" value="ECO:0007669"/>
    <property type="project" value="InterPro"/>
</dbReference>
<dbReference type="AlphaFoldDB" id="A0A246BBA8"/>
<organism evidence="1 2">
    <name type="scientific">Kaistella haifensis DSM 19056</name>
    <dbReference type="NCBI Taxonomy" id="1450526"/>
    <lineage>
        <taxon>Bacteria</taxon>
        <taxon>Pseudomonadati</taxon>
        <taxon>Bacteroidota</taxon>
        <taxon>Flavobacteriia</taxon>
        <taxon>Flavobacteriales</taxon>
        <taxon>Weeksellaceae</taxon>
        <taxon>Chryseobacterium group</taxon>
        <taxon>Kaistella</taxon>
    </lineage>
</organism>
<sequence length="137" mass="16276">MIDSSKYYAFYDGDCGFCNHWVQWILENDARDQFLFSSLQSDFGQNFLKERGLETQDLNTIYLWKPQSFYLTKSQAIFKIGYVLGGKYRLLSYLKYFPKFLTDFVYSQVAANRHRLAPDHCTVLSPDQRKKFIIYND</sequence>
<accession>A0A246BBA8</accession>
<dbReference type="Pfam" id="PF04134">
    <property type="entry name" value="DCC1-like"/>
    <property type="match status" value="1"/>
</dbReference>
<name>A0A246BBA8_9FLAO</name>
<dbReference type="PANTHER" id="PTHR33639:SF2">
    <property type="entry name" value="DUF393 DOMAIN-CONTAINING PROTEIN"/>
    <property type="match status" value="1"/>
</dbReference>
<dbReference type="Proteomes" id="UP000197587">
    <property type="component" value="Unassembled WGS sequence"/>
</dbReference>
<evidence type="ECO:0000313" key="2">
    <source>
        <dbReference type="Proteomes" id="UP000197587"/>
    </source>
</evidence>
<comment type="caution">
    <text evidence="1">The sequence shown here is derived from an EMBL/GenBank/DDBJ whole genome shotgun (WGS) entry which is preliminary data.</text>
</comment>